<dbReference type="GO" id="GO:0005737">
    <property type="term" value="C:cytoplasm"/>
    <property type="evidence" value="ECO:0007669"/>
    <property type="project" value="UniProtKB-SubCell"/>
</dbReference>
<evidence type="ECO:0000256" key="1">
    <source>
        <dbReference type="PIRNR" id="PIRNR028103"/>
    </source>
</evidence>
<dbReference type="GO" id="GO:0006355">
    <property type="term" value="P:regulation of DNA-templated transcription"/>
    <property type="evidence" value="ECO:0007669"/>
    <property type="project" value="UniProtKB-UniRule"/>
</dbReference>
<dbReference type="InterPro" id="IPR002912">
    <property type="entry name" value="ACT_dom"/>
</dbReference>
<name>W6M5Y5_9GAMM</name>
<dbReference type="InterPro" id="IPR045865">
    <property type="entry name" value="ACT-like_dom_sf"/>
</dbReference>
<comment type="caution">
    <text evidence="3">The sequence shown here is derived from an EMBL/GenBank/DDBJ whole genome shotgun (WGS) entry which is preliminary data.</text>
</comment>
<dbReference type="SUPFAM" id="SSF55021">
    <property type="entry name" value="ACT-like"/>
    <property type="match status" value="2"/>
</dbReference>
<dbReference type="Pfam" id="PF13740">
    <property type="entry name" value="ACT_6"/>
    <property type="match status" value="2"/>
</dbReference>
<keyword evidence="1" id="KW-0804">Transcription</keyword>
<proteinExistence type="predicted"/>
<sequence length="173" mass="18490">MMTSIVLTVIGEDKPGLVSVISQTITASGGNWLDSRMASLGGKFAGLLLVSVPQVKADALIAALQSLEQHGLRLVIERGAADTATTAGRTLKLELTGQDRPGIVRDISDTLARQKVNIEEMETAFFSGSFSGEDMFEMRATLRVPNELTDTALREAIEKLANNLMVDISLDAA</sequence>
<dbReference type="Proteomes" id="UP000035760">
    <property type="component" value="Unassembled WGS sequence"/>
</dbReference>
<feature type="domain" description="ACT" evidence="2">
    <location>
        <begin position="92"/>
        <end position="173"/>
    </location>
</feature>
<dbReference type="PANTHER" id="PTHR34875">
    <property type="entry name" value="UPF0237 PROTEIN MJ1558"/>
    <property type="match status" value="1"/>
</dbReference>
<accession>W6M5Y5</accession>
<evidence type="ECO:0000259" key="2">
    <source>
        <dbReference type="PROSITE" id="PS51671"/>
    </source>
</evidence>
<dbReference type="OrthoDB" id="12860at2"/>
<comment type="subcellular location">
    <subcellularLocation>
        <location evidence="1">Cytoplasm</location>
    </subcellularLocation>
</comment>
<dbReference type="Gene3D" id="3.30.70.260">
    <property type="match status" value="2"/>
</dbReference>
<organism evidence="3 4">
    <name type="scientific">Candidatus Competibacter denitrificans Run_A_D11</name>
    <dbReference type="NCBI Taxonomy" id="1400863"/>
    <lineage>
        <taxon>Bacteria</taxon>
        <taxon>Pseudomonadati</taxon>
        <taxon>Pseudomonadota</taxon>
        <taxon>Gammaproteobacteria</taxon>
        <taxon>Candidatus Competibacteraceae</taxon>
        <taxon>Candidatus Competibacter</taxon>
    </lineage>
</organism>
<dbReference type="PROSITE" id="PS51671">
    <property type="entry name" value="ACT"/>
    <property type="match status" value="2"/>
</dbReference>
<reference evidence="3" key="2">
    <citation type="submission" date="2014-03" db="EMBL/GenBank/DDBJ databases">
        <title>Candidatus Competibacter-lineage genomes retrieved from metagenomes reveal functional metabolic diversity.</title>
        <authorList>
            <person name="McIlroy S.J."/>
            <person name="Albertsen M."/>
            <person name="Andresen E.K."/>
            <person name="Saunders A.M."/>
            <person name="Kristiansen R."/>
            <person name="Stokholm-Bjerregaard M."/>
            <person name="Nielsen K.L."/>
            <person name="Nielsen P.H."/>
        </authorList>
    </citation>
    <scope>NUCLEOTIDE SEQUENCE</scope>
    <source>
        <strain evidence="3">Run_A_D11</strain>
    </source>
</reference>
<dbReference type="InterPro" id="IPR050990">
    <property type="entry name" value="UPF0237/GcvR_regulator"/>
</dbReference>
<dbReference type="AlphaFoldDB" id="W6M5Y5"/>
<keyword evidence="1" id="KW-0963">Cytoplasm</keyword>
<gene>
    <name evidence="3" type="ORF">BN873_230044</name>
</gene>
<reference evidence="3" key="1">
    <citation type="submission" date="2013-07" db="EMBL/GenBank/DDBJ databases">
        <authorList>
            <person name="McIlroy S."/>
        </authorList>
    </citation>
    <scope>NUCLEOTIDE SEQUENCE [LARGE SCALE GENOMIC DNA]</scope>
    <source>
        <strain evidence="3">Run_A_D11</strain>
    </source>
</reference>
<dbReference type="CDD" id="cd04869">
    <property type="entry name" value="ACT_GcvR_2"/>
    <property type="match status" value="1"/>
</dbReference>
<feature type="domain" description="ACT" evidence="2">
    <location>
        <begin position="6"/>
        <end position="77"/>
    </location>
</feature>
<keyword evidence="1" id="KW-0678">Repressor</keyword>
<dbReference type="EMBL" id="CBTJ020000029">
    <property type="protein sequence ID" value="CDI02029.1"/>
    <property type="molecule type" value="Genomic_DNA"/>
</dbReference>
<evidence type="ECO:0000313" key="4">
    <source>
        <dbReference type="Proteomes" id="UP000035760"/>
    </source>
</evidence>
<protein>
    <recommendedName>
        <fullName evidence="1">Glycine cleavage system transcriptional repressor</fullName>
    </recommendedName>
</protein>
<dbReference type="PANTHER" id="PTHR34875:SF6">
    <property type="entry name" value="UPF0237 PROTEIN MJ1558"/>
    <property type="match status" value="1"/>
</dbReference>
<dbReference type="STRING" id="1400863.BN873_230044"/>
<evidence type="ECO:0000313" key="3">
    <source>
        <dbReference type="EMBL" id="CDI02029.1"/>
    </source>
</evidence>
<dbReference type="RefSeq" id="WP_048671719.1">
    <property type="nucleotide sequence ID" value="NZ_CBTJ020000029.1"/>
</dbReference>
<keyword evidence="4" id="KW-1185">Reference proteome</keyword>
<dbReference type="InterPro" id="IPR016867">
    <property type="entry name" value="GcvR"/>
</dbReference>
<dbReference type="PIRSF" id="PIRSF028103">
    <property type="entry name" value="GcvR"/>
    <property type="match status" value="1"/>
</dbReference>